<dbReference type="GO" id="GO:0005829">
    <property type="term" value="C:cytosol"/>
    <property type="evidence" value="ECO:0007669"/>
    <property type="project" value="TreeGrafter"/>
</dbReference>
<dbReference type="AlphaFoldDB" id="A0A6N3HDH7"/>
<accession>A0A6N3HDH7</accession>
<organism evidence="2">
    <name type="scientific">Eubacterium limosum</name>
    <dbReference type="NCBI Taxonomy" id="1736"/>
    <lineage>
        <taxon>Bacteria</taxon>
        <taxon>Bacillati</taxon>
        <taxon>Bacillota</taxon>
        <taxon>Clostridia</taxon>
        <taxon>Eubacteriales</taxon>
        <taxon>Eubacteriaceae</taxon>
        <taxon>Eubacterium</taxon>
    </lineage>
</organism>
<dbReference type="Pfam" id="PF02811">
    <property type="entry name" value="PHP"/>
    <property type="match status" value="1"/>
</dbReference>
<dbReference type="SMART" id="SM00481">
    <property type="entry name" value="POLIIIAc"/>
    <property type="match status" value="1"/>
</dbReference>
<dbReference type="SUPFAM" id="SSF89550">
    <property type="entry name" value="PHP domain-like"/>
    <property type="match status" value="1"/>
</dbReference>
<dbReference type="PANTHER" id="PTHR36928:SF1">
    <property type="entry name" value="PHOSPHATASE YCDX-RELATED"/>
    <property type="match status" value="1"/>
</dbReference>
<keyword evidence="2" id="KW-0378">Hydrolase</keyword>
<gene>
    <name evidence="2" type="primary">ycdX_1</name>
    <name evidence="2" type="ORF">ELLFYP34_01179</name>
</gene>
<dbReference type="GO" id="GO:0042578">
    <property type="term" value="F:phosphoric ester hydrolase activity"/>
    <property type="evidence" value="ECO:0007669"/>
    <property type="project" value="TreeGrafter"/>
</dbReference>
<feature type="domain" description="Polymerase/histidinol phosphatase N-terminal" evidence="1">
    <location>
        <begin position="5"/>
        <end position="79"/>
    </location>
</feature>
<dbReference type="EC" id="3.1.3.-" evidence="2"/>
<sequence length="236" mass="25964">MNISIDLHTHTIASGHAYSTFLENIRAAQEKNMTAMGTSDHARMLPGAFHPIFFQNYKVIPEKVGDIRIFKGIEANIYDFNGHIDVESPVLESVDYIIASLHSHCFTSGSIMDNTDALVAVMENPYVKIIGHPDDSRFPVDYNRLASEAKAAGVALELNNSSLNPRSTRKNGRKNAIQMLKACMAAETRIIVNSDAHIAFDVGNLDAACDLLDDVGFPEALVVNRSLETLTYVLNK</sequence>
<name>A0A6N3HDH7_EUBLI</name>
<reference evidence="2" key="1">
    <citation type="submission" date="2019-11" db="EMBL/GenBank/DDBJ databases">
        <authorList>
            <person name="Feng L."/>
        </authorList>
    </citation>
    <scope>NUCLEOTIDE SEQUENCE</scope>
    <source>
        <strain evidence="2">ElimosumLFYP34</strain>
    </source>
</reference>
<dbReference type="InterPro" id="IPR003141">
    <property type="entry name" value="Pol/His_phosphatase_N"/>
</dbReference>
<dbReference type="InterPro" id="IPR004013">
    <property type="entry name" value="PHP_dom"/>
</dbReference>
<dbReference type="InterPro" id="IPR016195">
    <property type="entry name" value="Pol/histidinol_Pase-like"/>
</dbReference>
<dbReference type="Gene3D" id="3.20.20.140">
    <property type="entry name" value="Metal-dependent hydrolases"/>
    <property type="match status" value="1"/>
</dbReference>
<protein>
    <submittedName>
        <fullName evidence="2">Putative phosphatase YcdX</fullName>
        <ecNumber evidence="2">3.1.3.-</ecNumber>
    </submittedName>
</protein>
<proteinExistence type="predicted"/>
<dbReference type="GO" id="GO:0008270">
    <property type="term" value="F:zinc ion binding"/>
    <property type="evidence" value="ECO:0007669"/>
    <property type="project" value="TreeGrafter"/>
</dbReference>
<evidence type="ECO:0000313" key="2">
    <source>
        <dbReference type="EMBL" id="VYU74894.1"/>
    </source>
</evidence>
<dbReference type="EMBL" id="CACRTR010000023">
    <property type="protein sequence ID" value="VYU74894.1"/>
    <property type="molecule type" value="Genomic_DNA"/>
</dbReference>
<dbReference type="CDD" id="cd07437">
    <property type="entry name" value="PHP_HisPPase_Ycdx_like"/>
    <property type="match status" value="1"/>
</dbReference>
<dbReference type="NCBIfam" id="NF006702">
    <property type="entry name" value="PRK09248.1"/>
    <property type="match status" value="1"/>
</dbReference>
<dbReference type="PANTHER" id="PTHR36928">
    <property type="entry name" value="PHOSPHATASE YCDX-RELATED"/>
    <property type="match status" value="1"/>
</dbReference>
<dbReference type="InterPro" id="IPR050243">
    <property type="entry name" value="PHP_phosphatase"/>
</dbReference>
<evidence type="ECO:0000259" key="1">
    <source>
        <dbReference type="SMART" id="SM00481"/>
    </source>
</evidence>